<dbReference type="Pfam" id="PF04773">
    <property type="entry name" value="FecR"/>
    <property type="match status" value="1"/>
</dbReference>
<dbReference type="PANTHER" id="PTHR30273:SF2">
    <property type="entry name" value="PROTEIN FECR"/>
    <property type="match status" value="1"/>
</dbReference>
<dbReference type="InterPro" id="IPR006860">
    <property type="entry name" value="FecR"/>
</dbReference>
<reference evidence="3" key="1">
    <citation type="submission" date="2020-02" db="EMBL/GenBank/DDBJ databases">
        <authorList>
            <person name="Meier V. D."/>
        </authorList>
    </citation>
    <scope>NUCLEOTIDE SEQUENCE</scope>
    <source>
        <strain evidence="3">AVDCRST_MAG68</strain>
    </source>
</reference>
<organism evidence="3">
    <name type="scientific">uncultured Gemmatimonadota bacterium</name>
    <dbReference type="NCBI Taxonomy" id="203437"/>
    <lineage>
        <taxon>Bacteria</taxon>
        <taxon>Pseudomonadati</taxon>
        <taxon>Gemmatimonadota</taxon>
        <taxon>environmental samples</taxon>
    </lineage>
</organism>
<dbReference type="EMBL" id="CADCTW010000085">
    <property type="protein sequence ID" value="CAA9315168.1"/>
    <property type="molecule type" value="Genomic_DNA"/>
</dbReference>
<protein>
    <recommendedName>
        <fullName evidence="2">FecR protein domain-containing protein</fullName>
    </recommendedName>
</protein>
<feature type="transmembrane region" description="Helical" evidence="1">
    <location>
        <begin position="45"/>
        <end position="65"/>
    </location>
</feature>
<keyword evidence="1" id="KW-0812">Transmembrane</keyword>
<proteinExistence type="predicted"/>
<dbReference type="InterPro" id="IPR012373">
    <property type="entry name" value="Ferrdict_sens_TM"/>
</dbReference>
<accession>A0A6J4KTT6</accession>
<evidence type="ECO:0000313" key="3">
    <source>
        <dbReference type="EMBL" id="CAA9315168.1"/>
    </source>
</evidence>
<gene>
    <name evidence="3" type="ORF">AVDCRST_MAG68-1612</name>
</gene>
<evidence type="ECO:0000259" key="2">
    <source>
        <dbReference type="Pfam" id="PF04773"/>
    </source>
</evidence>
<feature type="domain" description="FecR protein" evidence="2">
    <location>
        <begin position="106"/>
        <end position="198"/>
    </location>
</feature>
<dbReference type="AlphaFoldDB" id="A0A6J4KTT6"/>
<dbReference type="PANTHER" id="PTHR30273">
    <property type="entry name" value="PERIPLASMIC SIGNAL SENSOR AND SIGMA FACTOR ACTIVATOR FECR-RELATED"/>
    <property type="match status" value="1"/>
</dbReference>
<dbReference type="GO" id="GO:0016989">
    <property type="term" value="F:sigma factor antagonist activity"/>
    <property type="evidence" value="ECO:0007669"/>
    <property type="project" value="TreeGrafter"/>
</dbReference>
<evidence type="ECO:0000256" key="1">
    <source>
        <dbReference type="SAM" id="Phobius"/>
    </source>
</evidence>
<name>A0A6J4KTT6_9BACT</name>
<sequence>MTEKIDDYLWDPSAPADPEVERLERILRPLAYQERPLGLRPVRRFSWRMGLALAAAATLLVALLAGREWMAKEDPHAWRVAGLAGAPRLGDQPVAGDERLPAGKWLETDARSRARVELGGIGYAEVGPDSRLTALRSRRGEHRMALRRGTIDARVWAPPRVFLVETPAALAVDLGCAYVLSVEDDGSGQIHVTSGYVELVNGGRRSVVPAGSVAQMRPGHGPGTPYPAESPAALRAALAALDFGVFRRDALDAALADADNAPMLWHLLQRVPQHERARVYDRLAAVAAPPEGASRAAALRLEPRAMELWQRELGLRW</sequence>
<keyword evidence="1" id="KW-1133">Transmembrane helix</keyword>
<keyword evidence="1" id="KW-0472">Membrane</keyword>